<dbReference type="Pfam" id="PF01177">
    <property type="entry name" value="Asp_Glu_race"/>
    <property type="match status" value="1"/>
</dbReference>
<dbReference type="InterPro" id="IPR053714">
    <property type="entry name" value="Iso_Racemase_Enz_sf"/>
</dbReference>
<evidence type="ECO:0000313" key="2">
    <source>
        <dbReference type="EMBL" id="MFC6381351.1"/>
    </source>
</evidence>
<organism evidence="2 3">
    <name type="scientific">Psychrobacter glacincola</name>
    <dbReference type="NCBI Taxonomy" id="56810"/>
    <lineage>
        <taxon>Bacteria</taxon>
        <taxon>Pseudomonadati</taxon>
        <taxon>Pseudomonadota</taxon>
        <taxon>Gammaproteobacteria</taxon>
        <taxon>Moraxellales</taxon>
        <taxon>Moraxellaceae</taxon>
        <taxon>Psychrobacter</taxon>
    </lineage>
</organism>
<dbReference type="InterPro" id="IPR015942">
    <property type="entry name" value="Asp/Glu/hydantoin_racemase"/>
</dbReference>
<keyword evidence="3" id="KW-1185">Reference proteome</keyword>
<proteinExistence type="inferred from homology"/>
<evidence type="ECO:0000256" key="1">
    <source>
        <dbReference type="ARBA" id="ARBA00038414"/>
    </source>
</evidence>
<reference evidence="3" key="1">
    <citation type="journal article" date="2019" name="Int. J. Syst. Evol. Microbiol.">
        <title>The Global Catalogue of Microorganisms (GCM) 10K type strain sequencing project: providing services to taxonomists for standard genome sequencing and annotation.</title>
        <authorList>
            <consortium name="The Broad Institute Genomics Platform"/>
            <consortium name="The Broad Institute Genome Sequencing Center for Infectious Disease"/>
            <person name="Wu L."/>
            <person name="Ma J."/>
        </authorList>
    </citation>
    <scope>NUCLEOTIDE SEQUENCE [LARGE SCALE GENOMIC DNA]</scope>
    <source>
        <strain evidence="3">CCM 2050</strain>
    </source>
</reference>
<gene>
    <name evidence="2" type="ORF">ACFP58_07750</name>
</gene>
<comment type="similarity">
    <text evidence="1">Belongs to the HyuE racemase family.</text>
</comment>
<name>A0ABW1W5J1_9GAMM</name>
<dbReference type="Proteomes" id="UP001596264">
    <property type="component" value="Unassembled WGS sequence"/>
</dbReference>
<evidence type="ECO:0000313" key="3">
    <source>
        <dbReference type="Proteomes" id="UP001596264"/>
    </source>
</evidence>
<dbReference type="InterPro" id="IPR052186">
    <property type="entry name" value="Hydantoin_racemase-like"/>
</dbReference>
<comment type="caution">
    <text evidence="2">The sequence shown here is derived from an EMBL/GenBank/DDBJ whole genome shotgun (WGS) entry which is preliminary data.</text>
</comment>
<dbReference type="EMBL" id="JBHSTZ010000022">
    <property type="protein sequence ID" value="MFC6381351.1"/>
    <property type="molecule type" value="Genomic_DNA"/>
</dbReference>
<dbReference type="RefSeq" id="WP_201562344.1">
    <property type="nucleotide sequence ID" value="NZ_CAJGZK010000008.1"/>
</dbReference>
<accession>A0ABW1W5J1</accession>
<dbReference type="PANTHER" id="PTHR28047:SF5">
    <property type="entry name" value="PROTEIN DCG1"/>
    <property type="match status" value="1"/>
</dbReference>
<dbReference type="Gene3D" id="3.40.50.12500">
    <property type="match status" value="1"/>
</dbReference>
<protein>
    <submittedName>
        <fullName evidence="2">Aspartate/glutamate racemase family protein</fullName>
    </submittedName>
</protein>
<sequence>MDYTYKAPSFHIFSLEKVAVKLIRSMTFCVGLMTVGLSSSVTMAAPLYNETGKIIILINPNSNATATKSMSDLARAETAGVVMVEGYSNDGAPPLLTTPKDMEDAASGVVRIGVEAAMDERVSAIIVSAFSDPGLEELRSKVKIPVFGIGEAVFHEAALNGRAFGIVTVTPDESLIRSFREKAISLGYEKQYRGTRVTPGDPIELVKSPEALDAALAKAVKVSIEEDGAEAVIMGGGPLSASAVRLQPQFDVPLVVAVSAAARAAVKEIQKNK</sequence>
<dbReference type="PANTHER" id="PTHR28047">
    <property type="entry name" value="PROTEIN DCG1"/>
    <property type="match status" value="1"/>
</dbReference>